<dbReference type="GO" id="GO:0005737">
    <property type="term" value="C:cytoplasm"/>
    <property type="evidence" value="ECO:0007669"/>
    <property type="project" value="Ensembl"/>
</dbReference>
<dbReference type="InParanoid" id="A0A663DV34"/>
<dbReference type="PROSITE" id="PS50297">
    <property type="entry name" value="ANK_REP_REGION"/>
    <property type="match status" value="1"/>
</dbReference>
<dbReference type="PANTHER" id="PTHR24201:SF9">
    <property type="entry name" value="CYCLIN-DEPENDENT KINASE 4 INHIBITOR C"/>
    <property type="match status" value="1"/>
</dbReference>
<dbReference type="GO" id="GO:0005634">
    <property type="term" value="C:nucleus"/>
    <property type="evidence" value="ECO:0007669"/>
    <property type="project" value="Ensembl"/>
</dbReference>
<accession>A0A663DV34</accession>
<dbReference type="GO" id="GO:0004861">
    <property type="term" value="F:cyclin-dependent protein serine/threonine kinase inhibitor activity"/>
    <property type="evidence" value="ECO:0007669"/>
    <property type="project" value="Ensembl"/>
</dbReference>
<organism evidence="5 6">
    <name type="scientific">Aquila chrysaetos chrysaetos</name>
    <dbReference type="NCBI Taxonomy" id="223781"/>
    <lineage>
        <taxon>Eukaryota</taxon>
        <taxon>Metazoa</taxon>
        <taxon>Chordata</taxon>
        <taxon>Craniata</taxon>
        <taxon>Vertebrata</taxon>
        <taxon>Euteleostomi</taxon>
        <taxon>Archelosauria</taxon>
        <taxon>Archosauria</taxon>
        <taxon>Dinosauria</taxon>
        <taxon>Saurischia</taxon>
        <taxon>Theropoda</taxon>
        <taxon>Coelurosauria</taxon>
        <taxon>Aves</taxon>
        <taxon>Neognathae</taxon>
        <taxon>Neoaves</taxon>
        <taxon>Telluraves</taxon>
        <taxon>Accipitrimorphae</taxon>
        <taxon>Accipitriformes</taxon>
        <taxon>Accipitridae</taxon>
        <taxon>Accipitrinae</taxon>
        <taxon>Aquila</taxon>
    </lineage>
</organism>
<gene>
    <name evidence="5" type="primary">CDKN2C</name>
</gene>
<proteinExistence type="predicted"/>
<feature type="repeat" description="ANK" evidence="3">
    <location>
        <begin position="149"/>
        <end position="181"/>
    </location>
</feature>
<reference evidence="5" key="2">
    <citation type="submission" date="2025-09" db="UniProtKB">
        <authorList>
            <consortium name="Ensembl"/>
        </authorList>
    </citation>
    <scope>IDENTIFICATION</scope>
</reference>
<reference evidence="5" key="1">
    <citation type="submission" date="2025-08" db="UniProtKB">
        <authorList>
            <consortium name="Ensembl"/>
        </authorList>
    </citation>
    <scope>IDENTIFICATION</scope>
</reference>
<dbReference type="InterPro" id="IPR036770">
    <property type="entry name" value="Ankyrin_rpt-contain_sf"/>
</dbReference>
<feature type="compositionally biased region" description="Basic and acidic residues" evidence="4">
    <location>
        <begin position="34"/>
        <end position="49"/>
    </location>
</feature>
<evidence type="ECO:0000313" key="5">
    <source>
        <dbReference type="Ensembl" id="ENSACCP00020003614.1"/>
    </source>
</evidence>
<dbReference type="GO" id="GO:0030308">
    <property type="term" value="P:negative regulation of cell growth"/>
    <property type="evidence" value="ECO:0007669"/>
    <property type="project" value="Ensembl"/>
</dbReference>
<evidence type="ECO:0000256" key="4">
    <source>
        <dbReference type="SAM" id="MobiDB-lite"/>
    </source>
</evidence>
<name>A0A663DV34_AQUCH</name>
<evidence type="ECO:0000256" key="2">
    <source>
        <dbReference type="ARBA" id="ARBA00023043"/>
    </source>
</evidence>
<feature type="repeat" description="ANK" evidence="3">
    <location>
        <begin position="182"/>
        <end position="203"/>
    </location>
</feature>
<feature type="region of interest" description="Disordered" evidence="4">
    <location>
        <begin position="1"/>
        <end position="60"/>
    </location>
</feature>
<dbReference type="GO" id="GO:2000045">
    <property type="term" value="P:regulation of G1/S transition of mitotic cell cycle"/>
    <property type="evidence" value="ECO:0007669"/>
    <property type="project" value="Ensembl"/>
</dbReference>
<dbReference type="Ensembl" id="ENSACCT00020003755.1">
    <property type="protein sequence ID" value="ENSACCP00020003614.1"/>
    <property type="gene ID" value="ENSACCG00020002458.1"/>
</dbReference>
<dbReference type="GO" id="GO:0072089">
    <property type="term" value="P:stem cell proliferation"/>
    <property type="evidence" value="ECO:0007669"/>
    <property type="project" value="Ensembl"/>
</dbReference>
<dbReference type="PANTHER" id="PTHR24201">
    <property type="entry name" value="ANK_REP_REGION DOMAIN-CONTAINING PROTEIN"/>
    <property type="match status" value="1"/>
</dbReference>
<dbReference type="Proteomes" id="UP000472275">
    <property type="component" value="Chromosome 12"/>
</dbReference>
<dbReference type="InterPro" id="IPR050776">
    <property type="entry name" value="Ank_Repeat/CDKN_Inhibitor"/>
</dbReference>
<dbReference type="GeneTree" id="ENSGT00940000160194"/>
<dbReference type="SUPFAM" id="SSF48403">
    <property type="entry name" value="Ankyrin repeat"/>
    <property type="match status" value="1"/>
</dbReference>
<evidence type="ECO:0000313" key="6">
    <source>
        <dbReference type="Proteomes" id="UP000472275"/>
    </source>
</evidence>
<evidence type="ECO:0000256" key="3">
    <source>
        <dbReference type="PROSITE-ProRule" id="PRU00023"/>
    </source>
</evidence>
<dbReference type="GO" id="GO:0019901">
    <property type="term" value="F:protein kinase binding"/>
    <property type="evidence" value="ECO:0007669"/>
    <property type="project" value="Ensembl"/>
</dbReference>
<dbReference type="Gene3D" id="1.25.40.20">
    <property type="entry name" value="Ankyrin repeat-containing domain"/>
    <property type="match status" value="1"/>
</dbReference>
<dbReference type="Pfam" id="PF12796">
    <property type="entry name" value="Ank_2"/>
    <property type="match status" value="1"/>
</dbReference>
<dbReference type="AlphaFoldDB" id="A0A663DV34"/>
<dbReference type="PROSITE" id="PS50088">
    <property type="entry name" value="ANK_REPEAT"/>
    <property type="match status" value="2"/>
</dbReference>
<dbReference type="InterPro" id="IPR002110">
    <property type="entry name" value="Ankyrin_rpt"/>
</dbReference>
<keyword evidence="6" id="KW-1185">Reference proteome</keyword>
<dbReference type="SMART" id="SM00248">
    <property type="entry name" value="ANK"/>
    <property type="match status" value="3"/>
</dbReference>
<protein>
    <submittedName>
        <fullName evidence="5">Cyclin dependent kinase inhibitor 2C</fullName>
    </submittedName>
</protein>
<sequence length="247" mass="26198">PPPPGPRTRRRPPGCSGAAGGRDRARPLRGGCAGRRERSRCGERERRGSEAGGRAAAAAAAAAGPPRARLVLLVPARPGLEAAVWDERGDPERDLDGHCYGRLFLGAAAAAAAAKSPIPTVNRVMKLGDPKIARRLLLSGADPNLKDSTGFAVIHDVAREGFADTLQALLEFQADVNVEDDEGNLPLHLAAREGHARVVEVLLARADCKVGHRNKRGATAYDLAKLYKRSAVLKLLEDSRRCPAPAD</sequence>
<keyword evidence="2 3" id="KW-0040">ANK repeat</keyword>
<keyword evidence="1" id="KW-0677">Repeat</keyword>
<dbReference type="GO" id="GO:2000647">
    <property type="term" value="P:negative regulation of stem cell proliferation"/>
    <property type="evidence" value="ECO:0007669"/>
    <property type="project" value="Ensembl"/>
</dbReference>
<evidence type="ECO:0000256" key="1">
    <source>
        <dbReference type="ARBA" id="ARBA00022737"/>
    </source>
</evidence>